<feature type="region of interest" description="Disordered" evidence="1">
    <location>
        <begin position="222"/>
        <end position="307"/>
    </location>
</feature>
<gene>
    <name evidence="2" type="ORF">Naga_100060g28</name>
</gene>
<evidence type="ECO:0000313" key="3">
    <source>
        <dbReference type="Proteomes" id="UP000019335"/>
    </source>
</evidence>
<evidence type="ECO:0000313" key="2">
    <source>
        <dbReference type="EMBL" id="EWM22127.1"/>
    </source>
</evidence>
<sequence length="545" mass="61513">MHHRGAIRWHFLIYFLLLRTRSFVALLFFSLTSFWSGSAVIAFQSVSSRWPCLFFVRLNSYHGYSWQPRIPVVPLSPLFSSSSTSSSPPPVMTFKPPSLTEITVTPDLYDAVRIYAMSDLHVDYRKNLELFQYWCSRPASGNSLSSLALEQEKSDRIYSILLIPGDIASNPANFKAVLAATRRRFHATFIVAGNHDLWVSNSLADQGVVTSIDKLAWIHQVAEGNGDEPEGEEDTEDGVGGKEEEGGWSEEGKEGGPGVPGRRGESEGDWSGTPEPSANPGGSRAAHLPISPSSSSSRRGKVFTGPVRFHTPRGERLLILPLLSWYHASWDTEPDLPAEVVADLYEGRPTFEQRWADFRCCKWPEEVLQDREDFVSLQTEKQELAVWFARQNEIFLADTRVRGEGPPAEKTTVISFSHFLPREELCPEKRFLLEPMLPKVIGSTPLRKQVEALRPDLHVFGHTHIPIDLTVQGIRYLQWPLGSVGEQSRQTYEMGRRGPVLVFDEERGGLVGTIPTRWGAHYREAARNVLETELAPWVKKYWERK</sequence>
<dbReference type="PANTHER" id="PTHR36492">
    <property type="match status" value="1"/>
</dbReference>
<organism evidence="2 3">
    <name type="scientific">Nannochloropsis gaditana</name>
    <dbReference type="NCBI Taxonomy" id="72520"/>
    <lineage>
        <taxon>Eukaryota</taxon>
        <taxon>Sar</taxon>
        <taxon>Stramenopiles</taxon>
        <taxon>Ochrophyta</taxon>
        <taxon>Eustigmatophyceae</taxon>
        <taxon>Eustigmatales</taxon>
        <taxon>Monodopsidaceae</taxon>
        <taxon>Nannochloropsis</taxon>
    </lineage>
</organism>
<dbReference type="OrthoDB" id="190273at2759"/>
<dbReference type="PANTHER" id="PTHR36492:SF2">
    <property type="entry name" value="[ACYL-CARRIER-PROTEIN] PHOSPHODIESTERASE PPTH"/>
    <property type="match status" value="1"/>
</dbReference>
<name>W7T6H8_9STRA</name>
<feature type="compositionally biased region" description="Acidic residues" evidence="1">
    <location>
        <begin position="225"/>
        <end position="237"/>
    </location>
</feature>
<dbReference type="Proteomes" id="UP000019335">
    <property type="component" value="Unassembled WGS sequence"/>
</dbReference>
<comment type="caution">
    <text evidence="2">The sequence shown here is derived from an EMBL/GenBank/DDBJ whole genome shotgun (WGS) entry which is preliminary data.</text>
</comment>
<proteinExistence type="predicted"/>
<dbReference type="InterPro" id="IPR029052">
    <property type="entry name" value="Metallo-depent_PP-like"/>
</dbReference>
<dbReference type="SUPFAM" id="SSF56300">
    <property type="entry name" value="Metallo-dependent phosphatases"/>
    <property type="match status" value="1"/>
</dbReference>
<evidence type="ECO:0000256" key="1">
    <source>
        <dbReference type="SAM" id="MobiDB-lite"/>
    </source>
</evidence>
<dbReference type="CDD" id="cd00838">
    <property type="entry name" value="MPP_superfamily"/>
    <property type="match status" value="1"/>
</dbReference>
<evidence type="ECO:0008006" key="4">
    <source>
        <dbReference type="Google" id="ProtNLM"/>
    </source>
</evidence>
<dbReference type="InterPro" id="IPR052963">
    <property type="entry name" value="Pantetheine_PDE"/>
</dbReference>
<dbReference type="EMBL" id="AZIL01002277">
    <property type="protein sequence ID" value="EWM22127.1"/>
    <property type="molecule type" value="Genomic_DNA"/>
</dbReference>
<reference evidence="2 3" key="1">
    <citation type="journal article" date="2014" name="Mol. Plant">
        <title>Chromosome Scale Genome Assembly and Transcriptome Profiling of Nannochloropsis gaditana in Nitrogen Depletion.</title>
        <authorList>
            <person name="Corteggiani Carpinelli E."/>
            <person name="Telatin A."/>
            <person name="Vitulo N."/>
            <person name="Forcato C."/>
            <person name="D'Angelo M."/>
            <person name="Schiavon R."/>
            <person name="Vezzi A."/>
            <person name="Giacometti G.M."/>
            <person name="Morosinotto T."/>
            <person name="Valle G."/>
        </authorList>
    </citation>
    <scope>NUCLEOTIDE SEQUENCE [LARGE SCALE GENOMIC DNA]</scope>
    <source>
        <strain evidence="2 3">B-31</strain>
    </source>
</reference>
<feature type="compositionally biased region" description="Basic and acidic residues" evidence="1">
    <location>
        <begin position="239"/>
        <end position="254"/>
    </location>
</feature>
<protein>
    <recommendedName>
        <fullName evidence="4">Calcineurin-like phosphoesterase domain-containing protein</fullName>
    </recommendedName>
</protein>
<dbReference type="AlphaFoldDB" id="W7T6H8"/>
<keyword evidence="3" id="KW-1185">Reference proteome</keyword>
<accession>W7T6H8</accession>